<accession>A0A2P2NCJ1</accession>
<protein>
    <submittedName>
        <fullName evidence="1">Uncharacterized protein</fullName>
    </submittedName>
</protein>
<organism evidence="1">
    <name type="scientific">Rhizophora mucronata</name>
    <name type="common">Asiatic mangrove</name>
    <dbReference type="NCBI Taxonomy" id="61149"/>
    <lineage>
        <taxon>Eukaryota</taxon>
        <taxon>Viridiplantae</taxon>
        <taxon>Streptophyta</taxon>
        <taxon>Embryophyta</taxon>
        <taxon>Tracheophyta</taxon>
        <taxon>Spermatophyta</taxon>
        <taxon>Magnoliopsida</taxon>
        <taxon>eudicotyledons</taxon>
        <taxon>Gunneridae</taxon>
        <taxon>Pentapetalae</taxon>
        <taxon>rosids</taxon>
        <taxon>fabids</taxon>
        <taxon>Malpighiales</taxon>
        <taxon>Rhizophoraceae</taxon>
        <taxon>Rhizophora</taxon>
    </lineage>
</organism>
<evidence type="ECO:0000313" key="1">
    <source>
        <dbReference type="EMBL" id="MBX40208.1"/>
    </source>
</evidence>
<sequence>MLYIRVLLDPV</sequence>
<dbReference type="EMBL" id="GGEC01059724">
    <property type="protein sequence ID" value="MBX40208.1"/>
    <property type="molecule type" value="Transcribed_RNA"/>
</dbReference>
<reference evidence="1" key="1">
    <citation type="submission" date="2018-02" db="EMBL/GenBank/DDBJ databases">
        <title>Rhizophora mucronata_Transcriptome.</title>
        <authorList>
            <person name="Meera S.P."/>
            <person name="Sreeshan A."/>
            <person name="Augustine A."/>
        </authorList>
    </citation>
    <scope>NUCLEOTIDE SEQUENCE</scope>
    <source>
        <tissue evidence="1">Leaf</tissue>
    </source>
</reference>
<proteinExistence type="predicted"/>
<name>A0A2P2NCJ1_RHIMU</name>